<evidence type="ECO:0000313" key="4">
    <source>
        <dbReference type="Proteomes" id="UP000248349"/>
    </source>
</evidence>
<protein>
    <submittedName>
        <fullName evidence="3">Uncharacterized protein</fullName>
    </submittedName>
</protein>
<evidence type="ECO:0000256" key="1">
    <source>
        <dbReference type="SAM" id="MobiDB-lite"/>
    </source>
</evidence>
<dbReference type="RefSeq" id="XP_025427609.1">
    <property type="nucleotide sequence ID" value="XM_025570735.1"/>
</dbReference>
<reference evidence="3 4" key="1">
    <citation type="submission" date="2016-12" db="EMBL/GenBank/DDBJ databases">
        <title>The genomes of Aspergillus section Nigri reveals drivers in fungal speciation.</title>
        <authorList>
            <consortium name="DOE Joint Genome Institute"/>
            <person name="Vesth T.C."/>
            <person name="Nybo J."/>
            <person name="Theobald S."/>
            <person name="Brandl J."/>
            <person name="Frisvad J.C."/>
            <person name="Nielsen K.F."/>
            <person name="Lyhne E.K."/>
            <person name="Kogle M.E."/>
            <person name="Kuo A."/>
            <person name="Riley R."/>
            <person name="Clum A."/>
            <person name="Nolan M."/>
            <person name="Lipzen A."/>
            <person name="Salamov A."/>
            <person name="Henrissat B."/>
            <person name="Wiebenga A."/>
            <person name="De Vries R.P."/>
            <person name="Grigoriev I.V."/>
            <person name="Mortensen U.H."/>
            <person name="Andersen M.R."/>
            <person name="Baker S.E."/>
        </authorList>
    </citation>
    <scope>NUCLEOTIDE SEQUENCE [LARGE SCALE GENOMIC DNA]</scope>
    <source>
        <strain evidence="3 4">JOP 1030-1</strain>
    </source>
</reference>
<organism evidence="3 4">
    <name type="scientific">Aspergillus saccharolyticus JOP 1030-1</name>
    <dbReference type="NCBI Taxonomy" id="1450539"/>
    <lineage>
        <taxon>Eukaryota</taxon>
        <taxon>Fungi</taxon>
        <taxon>Dikarya</taxon>
        <taxon>Ascomycota</taxon>
        <taxon>Pezizomycotina</taxon>
        <taxon>Eurotiomycetes</taxon>
        <taxon>Eurotiomycetidae</taxon>
        <taxon>Eurotiales</taxon>
        <taxon>Aspergillaceae</taxon>
        <taxon>Aspergillus</taxon>
        <taxon>Aspergillus subgen. Circumdati</taxon>
    </lineage>
</organism>
<keyword evidence="4" id="KW-1185">Reference proteome</keyword>
<name>A0A318Z5J8_9EURO</name>
<sequence length="136" mass="15319">MDPDAVGVTGGTTLTHDHQKWDSSGEYKSTPRGIKLDSIQTALSLSLSLSLSARFNLSRHHTRHAEITMDCSTNMWIILCYLGFVWPFINLSIFSDKCRHGLWFWFCLHNIAEQTGKILAFSPLTMMLLPPPVAKP</sequence>
<dbReference type="GeneID" id="37071963"/>
<accession>A0A318Z5J8</accession>
<keyword evidence="2" id="KW-0812">Transmembrane</keyword>
<feature type="transmembrane region" description="Helical" evidence="2">
    <location>
        <begin position="75"/>
        <end position="94"/>
    </location>
</feature>
<dbReference type="AlphaFoldDB" id="A0A318Z5J8"/>
<proteinExistence type="predicted"/>
<evidence type="ECO:0000256" key="2">
    <source>
        <dbReference type="SAM" id="Phobius"/>
    </source>
</evidence>
<evidence type="ECO:0000313" key="3">
    <source>
        <dbReference type="EMBL" id="PYH41627.1"/>
    </source>
</evidence>
<feature type="region of interest" description="Disordered" evidence="1">
    <location>
        <begin position="1"/>
        <end position="27"/>
    </location>
</feature>
<dbReference type="EMBL" id="KZ821262">
    <property type="protein sequence ID" value="PYH41627.1"/>
    <property type="molecule type" value="Genomic_DNA"/>
</dbReference>
<keyword evidence="2" id="KW-0472">Membrane</keyword>
<dbReference type="Proteomes" id="UP000248349">
    <property type="component" value="Unassembled WGS sequence"/>
</dbReference>
<gene>
    <name evidence="3" type="ORF">BP01DRAFT_165641</name>
</gene>
<feature type="compositionally biased region" description="Basic and acidic residues" evidence="1">
    <location>
        <begin position="15"/>
        <end position="25"/>
    </location>
</feature>
<keyword evidence="2" id="KW-1133">Transmembrane helix</keyword>